<feature type="domain" description="MADF" evidence="1">
    <location>
        <begin position="13"/>
        <end position="52"/>
    </location>
</feature>
<evidence type="ECO:0000313" key="2">
    <source>
        <dbReference type="EMBL" id="CAH1974104.1"/>
    </source>
</evidence>
<dbReference type="InterPro" id="IPR006578">
    <property type="entry name" value="MADF-dom"/>
</dbReference>
<dbReference type="OrthoDB" id="8038273at2759"/>
<keyword evidence="3" id="KW-1185">Reference proteome</keyword>
<organism evidence="2 3">
    <name type="scientific">Acanthoscelides obtectus</name>
    <name type="common">Bean weevil</name>
    <name type="synonym">Bruchus obtectus</name>
    <dbReference type="NCBI Taxonomy" id="200917"/>
    <lineage>
        <taxon>Eukaryota</taxon>
        <taxon>Metazoa</taxon>
        <taxon>Ecdysozoa</taxon>
        <taxon>Arthropoda</taxon>
        <taxon>Hexapoda</taxon>
        <taxon>Insecta</taxon>
        <taxon>Pterygota</taxon>
        <taxon>Neoptera</taxon>
        <taxon>Endopterygota</taxon>
        <taxon>Coleoptera</taxon>
        <taxon>Polyphaga</taxon>
        <taxon>Cucujiformia</taxon>
        <taxon>Chrysomeloidea</taxon>
        <taxon>Chrysomelidae</taxon>
        <taxon>Bruchinae</taxon>
        <taxon>Bruchini</taxon>
        <taxon>Acanthoscelides</taxon>
    </lineage>
</organism>
<proteinExistence type="predicted"/>
<evidence type="ECO:0000313" key="3">
    <source>
        <dbReference type="Proteomes" id="UP001152888"/>
    </source>
</evidence>
<evidence type="ECO:0000259" key="1">
    <source>
        <dbReference type="Pfam" id="PF10545"/>
    </source>
</evidence>
<name>A0A9P0KJ13_ACAOB</name>
<protein>
    <recommendedName>
        <fullName evidence="1">MADF domain-containing protein</fullName>
    </recommendedName>
</protein>
<dbReference type="Pfam" id="PF10545">
    <property type="entry name" value="MADF_DNA_bdg"/>
    <property type="match status" value="1"/>
</dbReference>
<gene>
    <name evidence="2" type="ORF">ACAOBT_LOCUS10890</name>
</gene>
<dbReference type="Proteomes" id="UP001152888">
    <property type="component" value="Unassembled WGS sequence"/>
</dbReference>
<comment type="caution">
    <text evidence="2">The sequence shown here is derived from an EMBL/GenBank/DDBJ whole genome shotgun (WGS) entry which is preliminary data.</text>
</comment>
<accession>A0A9P0KJ13</accession>
<reference evidence="2" key="1">
    <citation type="submission" date="2022-03" db="EMBL/GenBank/DDBJ databases">
        <authorList>
            <person name="Sayadi A."/>
        </authorList>
    </citation>
    <scope>NUCLEOTIDE SEQUENCE</scope>
</reference>
<dbReference type="AlphaFoldDB" id="A0A9P0KJ13"/>
<sequence length="139" mass="16579">MAKKFKYDIYSSIEIIESKECLWDKTKEVSKDKVLRRNAWRDVCAFLEPNFEDMDQKNKDEIILPPVFIVYLPLWFKMPRHALFSNSEMHELVDVMFNCIQIGGSQILNYLKTFTRDLERLVHSCQNGILDVQIDIMWK</sequence>
<dbReference type="EMBL" id="CAKOFQ010006818">
    <property type="protein sequence ID" value="CAH1974104.1"/>
    <property type="molecule type" value="Genomic_DNA"/>
</dbReference>